<dbReference type="GeneID" id="66073969"/>
<evidence type="ECO:0000313" key="2">
    <source>
        <dbReference type="Proteomes" id="UP001049176"/>
    </source>
</evidence>
<dbReference type="AlphaFoldDB" id="A0A9P8ADA2"/>
<dbReference type="EMBL" id="CM032182">
    <property type="protein sequence ID" value="KAG7097556.1"/>
    <property type="molecule type" value="Genomic_DNA"/>
</dbReference>
<dbReference type="RefSeq" id="XP_043014026.1">
    <property type="nucleotide sequence ID" value="XM_043149420.1"/>
</dbReference>
<proteinExistence type="predicted"/>
<comment type="caution">
    <text evidence="1">The sequence shown here is derived from an EMBL/GenBank/DDBJ whole genome shotgun (WGS) entry which is preliminary data.</text>
</comment>
<organism evidence="1 2">
    <name type="scientific">Marasmius oreades</name>
    <name type="common">fairy-ring Marasmius</name>
    <dbReference type="NCBI Taxonomy" id="181124"/>
    <lineage>
        <taxon>Eukaryota</taxon>
        <taxon>Fungi</taxon>
        <taxon>Dikarya</taxon>
        <taxon>Basidiomycota</taxon>
        <taxon>Agaricomycotina</taxon>
        <taxon>Agaricomycetes</taxon>
        <taxon>Agaricomycetidae</taxon>
        <taxon>Agaricales</taxon>
        <taxon>Marasmiineae</taxon>
        <taxon>Marasmiaceae</taxon>
        <taxon>Marasmius</taxon>
    </lineage>
</organism>
<dbReference type="OrthoDB" id="3168860at2759"/>
<gene>
    <name evidence="1" type="ORF">E1B28_004893</name>
</gene>
<accession>A0A9P8ADA2</accession>
<protein>
    <submittedName>
        <fullName evidence="1">Uncharacterized protein</fullName>
    </submittedName>
</protein>
<dbReference type="KEGG" id="more:E1B28_004893"/>
<keyword evidence="2" id="KW-1185">Reference proteome</keyword>
<reference evidence="1" key="1">
    <citation type="journal article" date="2021" name="Genome Biol. Evol.">
        <title>The assembled and annotated genome of the fairy-ring fungus Marasmius oreades.</title>
        <authorList>
            <person name="Hiltunen M."/>
            <person name="Ament-Velasquez S.L."/>
            <person name="Johannesson H."/>
        </authorList>
    </citation>
    <scope>NUCLEOTIDE SEQUENCE</scope>
    <source>
        <strain evidence="1">03SP1</strain>
    </source>
</reference>
<sequence length="173" mass="19748">MAAPCVLFQTGTDPFNSNYEDLEGRVAFTMALASHTPNLVVRLTREAPWAEQHPTIMGPERSYFYFGPQVTPGYVVYGNNHITLPMPHLCRLQKEGSNSRYFTAQSGRAYKWRISPQRMECIDGRLCLAVWELLSSPESDYQARVTLSPAAMGFVTEIMTTLILNRMYIWSNW</sequence>
<name>A0A9P8ADA2_9AGAR</name>
<dbReference type="Proteomes" id="UP001049176">
    <property type="component" value="Chromosome 2"/>
</dbReference>
<evidence type="ECO:0000313" key="1">
    <source>
        <dbReference type="EMBL" id="KAG7097556.1"/>
    </source>
</evidence>